<gene>
    <name evidence="1" type="ORF">GK108_11090</name>
</gene>
<organism evidence="1 2">
    <name type="scientific">Spirosoma terrae</name>
    <dbReference type="NCBI Taxonomy" id="1968276"/>
    <lineage>
        <taxon>Bacteria</taxon>
        <taxon>Pseudomonadati</taxon>
        <taxon>Bacteroidota</taxon>
        <taxon>Cytophagia</taxon>
        <taxon>Cytophagales</taxon>
        <taxon>Cytophagaceae</taxon>
        <taxon>Spirosoma</taxon>
    </lineage>
</organism>
<name>A0A6L9LFH5_9BACT</name>
<reference evidence="1 2" key="1">
    <citation type="submission" date="2020-02" db="EMBL/GenBank/DDBJ databases">
        <title>Draft genome sequence of two Spirosoma agri KCTC 52727 and Spirosoma terrae KCTC 52035.</title>
        <authorList>
            <person name="Rojas J."/>
            <person name="Ambika Manirajan B."/>
            <person name="Suarez C."/>
            <person name="Ratering S."/>
            <person name="Schnell S."/>
        </authorList>
    </citation>
    <scope>NUCLEOTIDE SEQUENCE [LARGE SCALE GENOMIC DNA]</scope>
    <source>
        <strain evidence="1 2">KCTC 52035</strain>
    </source>
</reference>
<dbReference type="AlphaFoldDB" id="A0A6L9LFH5"/>
<dbReference type="EMBL" id="JAAFZH010000004">
    <property type="protein sequence ID" value="NDU95419.1"/>
    <property type="molecule type" value="Genomic_DNA"/>
</dbReference>
<sequence>MFIEQTKYDKLPLAIQMGALKLWGHKITSYESYNCPCDLYQFNDFFAEVCYGPDGQVCRIRTFSDKQLIRSSKAIASNP</sequence>
<evidence type="ECO:0000313" key="2">
    <source>
        <dbReference type="Proteomes" id="UP000474175"/>
    </source>
</evidence>
<keyword evidence="2" id="KW-1185">Reference proteome</keyword>
<dbReference type="RefSeq" id="WP_163947394.1">
    <property type="nucleotide sequence ID" value="NZ_JAAFZH010000004.1"/>
</dbReference>
<protein>
    <submittedName>
        <fullName evidence="1">Uncharacterized protein</fullName>
    </submittedName>
</protein>
<comment type="caution">
    <text evidence="1">The sequence shown here is derived from an EMBL/GenBank/DDBJ whole genome shotgun (WGS) entry which is preliminary data.</text>
</comment>
<evidence type="ECO:0000313" key="1">
    <source>
        <dbReference type="EMBL" id="NDU95419.1"/>
    </source>
</evidence>
<dbReference type="Proteomes" id="UP000474175">
    <property type="component" value="Unassembled WGS sequence"/>
</dbReference>
<accession>A0A6L9LFH5</accession>
<proteinExistence type="predicted"/>